<dbReference type="GO" id="GO:0070008">
    <property type="term" value="F:serine-type exopeptidase activity"/>
    <property type="evidence" value="ECO:0007669"/>
    <property type="project" value="InterPro"/>
</dbReference>
<gene>
    <name evidence="7" type="ORF">R3P38DRAFT_2629014</name>
</gene>
<evidence type="ECO:0000256" key="4">
    <source>
        <dbReference type="ARBA" id="ARBA00022801"/>
    </source>
</evidence>
<evidence type="ECO:0000256" key="6">
    <source>
        <dbReference type="SAM" id="SignalP"/>
    </source>
</evidence>
<accession>A0AAW0B952</accession>
<comment type="caution">
    <text evidence="7">The sequence shown here is derived from an EMBL/GenBank/DDBJ whole genome shotgun (WGS) entry which is preliminary data.</text>
</comment>
<protein>
    <submittedName>
        <fullName evidence="7">Peptidase S28</fullName>
    </submittedName>
</protein>
<dbReference type="GO" id="GO:0006508">
    <property type="term" value="P:proteolysis"/>
    <property type="evidence" value="ECO:0007669"/>
    <property type="project" value="UniProtKB-KW"/>
</dbReference>
<dbReference type="Pfam" id="PF05577">
    <property type="entry name" value="Peptidase_S28"/>
    <property type="match status" value="1"/>
</dbReference>
<sequence>MGALRIFTLAVAICFLINTSAAVSLVPLPLLAIKAATTKASTCSSPVEQVFNQLIDHSNTSDGSTFAQRVQVNTTFYKAGGPLFILQGDESTDMTCAEFMDFSQWAPEFHAATMVIEHRYFGQSRPFGNDSYTNDNMRFLTLDNVMSDTVAVVNWWRNNLTDGVGKDAPVIVFGGSYAGSIATILRINYPQTFFGALASAPPLRTFLPATDDPDRFNRYNLVTQFWMDHAPEAAAKVRAGFQQLEDILDAGNYTEIPSIFAVCITPKEEDRDEFLRSLAAIYSLVLQANTAYLGPLFNLTGFPFDAIASRTLAASSPLAAVNETFNALCYSSIASNGCFDWTNQCSDSVGAQLVPLNYLSCSYMNYDYGDVAPGSMFAPTAPYDSTEYCQATFGITPPTKEELFAKYHFDEATIRQTTRGIYSQGGSDPVRGMGPDQSWFPIAPTDPNAPRYLSCDYAAHTQDLIMSFPGNDDPSLLRIRDQEKNIIRGWLNAAN</sequence>
<evidence type="ECO:0000256" key="2">
    <source>
        <dbReference type="ARBA" id="ARBA00022670"/>
    </source>
</evidence>
<keyword evidence="8" id="KW-1185">Reference proteome</keyword>
<reference evidence="7 8" key="1">
    <citation type="journal article" date="2024" name="J Genomics">
        <title>Draft genome sequencing and assembly of Favolaschia claudopus CIRM-BRFM 2984 isolated from oak limbs.</title>
        <authorList>
            <person name="Navarro D."/>
            <person name="Drula E."/>
            <person name="Chaduli D."/>
            <person name="Cazenave R."/>
            <person name="Ahrendt S."/>
            <person name="Wang J."/>
            <person name="Lipzen A."/>
            <person name="Daum C."/>
            <person name="Barry K."/>
            <person name="Grigoriev I.V."/>
            <person name="Favel A."/>
            <person name="Rosso M.N."/>
            <person name="Martin F."/>
        </authorList>
    </citation>
    <scope>NUCLEOTIDE SEQUENCE [LARGE SCALE GENOMIC DNA]</scope>
    <source>
        <strain evidence="7 8">CIRM-BRFM 2984</strain>
    </source>
</reference>
<dbReference type="InterPro" id="IPR042269">
    <property type="entry name" value="Ser_carbopepase_S28_SKS"/>
</dbReference>
<evidence type="ECO:0000256" key="1">
    <source>
        <dbReference type="ARBA" id="ARBA00011079"/>
    </source>
</evidence>
<dbReference type="AlphaFoldDB" id="A0AAW0B952"/>
<dbReference type="Proteomes" id="UP001362999">
    <property type="component" value="Unassembled WGS sequence"/>
</dbReference>
<keyword evidence="4" id="KW-0378">Hydrolase</keyword>
<keyword evidence="2" id="KW-0645">Protease</keyword>
<dbReference type="Gene3D" id="3.40.50.1820">
    <property type="entry name" value="alpha/beta hydrolase"/>
    <property type="match status" value="1"/>
</dbReference>
<evidence type="ECO:0000313" key="7">
    <source>
        <dbReference type="EMBL" id="KAK7022663.1"/>
    </source>
</evidence>
<dbReference type="EMBL" id="JAWWNJ010000037">
    <property type="protein sequence ID" value="KAK7022663.1"/>
    <property type="molecule type" value="Genomic_DNA"/>
</dbReference>
<evidence type="ECO:0000256" key="5">
    <source>
        <dbReference type="ARBA" id="ARBA00023180"/>
    </source>
</evidence>
<feature type="signal peptide" evidence="6">
    <location>
        <begin position="1"/>
        <end position="22"/>
    </location>
</feature>
<dbReference type="PANTHER" id="PTHR11010">
    <property type="entry name" value="PROTEASE S28 PRO-X CARBOXYPEPTIDASE-RELATED"/>
    <property type="match status" value="1"/>
</dbReference>
<dbReference type="InterPro" id="IPR029058">
    <property type="entry name" value="AB_hydrolase_fold"/>
</dbReference>
<dbReference type="PANTHER" id="PTHR11010:SF38">
    <property type="entry name" value="LYSOSOMAL PRO-X CARBOXYPEPTIDASE"/>
    <property type="match status" value="1"/>
</dbReference>
<dbReference type="Gene3D" id="1.20.120.980">
    <property type="entry name" value="Serine carboxypeptidase S28, SKS domain"/>
    <property type="match status" value="1"/>
</dbReference>
<dbReference type="GO" id="GO:0008239">
    <property type="term" value="F:dipeptidyl-peptidase activity"/>
    <property type="evidence" value="ECO:0007669"/>
    <property type="project" value="TreeGrafter"/>
</dbReference>
<keyword evidence="3 6" id="KW-0732">Signal</keyword>
<organism evidence="7 8">
    <name type="scientific">Favolaschia claudopus</name>
    <dbReference type="NCBI Taxonomy" id="2862362"/>
    <lineage>
        <taxon>Eukaryota</taxon>
        <taxon>Fungi</taxon>
        <taxon>Dikarya</taxon>
        <taxon>Basidiomycota</taxon>
        <taxon>Agaricomycotina</taxon>
        <taxon>Agaricomycetes</taxon>
        <taxon>Agaricomycetidae</taxon>
        <taxon>Agaricales</taxon>
        <taxon>Marasmiineae</taxon>
        <taxon>Mycenaceae</taxon>
        <taxon>Favolaschia</taxon>
    </lineage>
</organism>
<comment type="similarity">
    <text evidence="1">Belongs to the peptidase S28 family.</text>
</comment>
<dbReference type="SUPFAM" id="SSF53474">
    <property type="entry name" value="alpha/beta-Hydrolases"/>
    <property type="match status" value="1"/>
</dbReference>
<proteinExistence type="inferred from homology"/>
<dbReference type="InterPro" id="IPR008758">
    <property type="entry name" value="Peptidase_S28"/>
</dbReference>
<evidence type="ECO:0000256" key="3">
    <source>
        <dbReference type="ARBA" id="ARBA00022729"/>
    </source>
</evidence>
<name>A0AAW0B952_9AGAR</name>
<evidence type="ECO:0000313" key="8">
    <source>
        <dbReference type="Proteomes" id="UP001362999"/>
    </source>
</evidence>
<feature type="chain" id="PRO_5043844246" evidence="6">
    <location>
        <begin position="23"/>
        <end position="495"/>
    </location>
</feature>
<keyword evidence="5" id="KW-0325">Glycoprotein</keyword>